<dbReference type="RefSeq" id="WP_014938550.1">
    <property type="nucleotide sequence ID" value="NC_018609.1"/>
</dbReference>
<dbReference type="AlphaFoldDB" id="J9R339"/>
<protein>
    <submittedName>
        <fullName evidence="2">Uncharacterized protein</fullName>
    </submittedName>
</protein>
<dbReference type="Proteomes" id="UP000006276">
    <property type="component" value="Chromosome"/>
</dbReference>
<feature type="region of interest" description="Disordered" evidence="1">
    <location>
        <begin position="159"/>
        <end position="178"/>
    </location>
</feature>
<gene>
    <name evidence="2" type="ORF">B739_1663</name>
</gene>
<evidence type="ECO:0000313" key="3">
    <source>
        <dbReference type="Proteomes" id="UP000006276"/>
    </source>
</evidence>
<sequence length="178" mass="21004">MDEDSVELTESEKNKKKRLTHAWALRLNNKYSAHQTVHILMRDHGISRATAYRDYNWSMQIFGDLDATHLAAERQVLKEAFWNEYQLARKEGNGELAVKALKEYRALFNFDAEENQIDPNKIQAHEYHLSMPRWVYKKMDAMFSGGVVDFNNLEVEDVEYREDTKSEDEDYEDDQGDF</sequence>
<dbReference type="PATRIC" id="fig|1228997.3.peg.1661"/>
<dbReference type="EMBL" id="CP003787">
    <property type="protein sequence ID" value="AFR36254.1"/>
    <property type="molecule type" value="Genomic_DNA"/>
</dbReference>
<reference evidence="2 3" key="1">
    <citation type="submission" date="2012-09" db="EMBL/GenBank/DDBJ databases">
        <title>Riemerella anatipestifer vaccine strains.</title>
        <authorList>
            <person name="Chun C.A."/>
            <person name="Shu W.M."/>
            <person name="Kang Z.D."/>
            <person name="Jia W.X."/>
        </authorList>
    </citation>
    <scope>NUCLEOTIDE SEQUENCE [LARGE SCALE GENOMIC DNA]</scope>
    <source>
        <strain evidence="2 3">RA-CH-1</strain>
    </source>
</reference>
<evidence type="ECO:0000256" key="1">
    <source>
        <dbReference type="SAM" id="MobiDB-lite"/>
    </source>
</evidence>
<proteinExistence type="predicted"/>
<evidence type="ECO:0000313" key="2">
    <source>
        <dbReference type="EMBL" id="AFR36254.1"/>
    </source>
</evidence>
<keyword evidence="3" id="KW-1185">Reference proteome</keyword>
<organism evidence="2 3">
    <name type="scientific">Riemerella anatipestifer RA-CH-1</name>
    <dbReference type="NCBI Taxonomy" id="1228997"/>
    <lineage>
        <taxon>Bacteria</taxon>
        <taxon>Pseudomonadati</taxon>
        <taxon>Bacteroidota</taxon>
        <taxon>Flavobacteriia</taxon>
        <taxon>Flavobacteriales</taxon>
        <taxon>Weeksellaceae</taxon>
        <taxon>Riemerella</taxon>
    </lineage>
</organism>
<dbReference type="HOGENOM" id="CLU_1509487_0_0_10"/>
<dbReference type="STRING" id="34085.AB406_1731"/>
<dbReference type="KEGG" id="rag:B739_1663"/>
<accession>J9R339</accession>
<name>J9R339_RIEAN</name>